<dbReference type="GO" id="GO:0006047">
    <property type="term" value="P:UDP-N-acetylglucosamine metabolic process"/>
    <property type="evidence" value="ECO:0007669"/>
    <property type="project" value="TreeGrafter"/>
</dbReference>
<dbReference type="GO" id="GO:0006487">
    <property type="term" value="P:protein N-linked glycosylation"/>
    <property type="evidence" value="ECO:0007669"/>
    <property type="project" value="TreeGrafter"/>
</dbReference>
<dbReference type="InterPro" id="IPR001347">
    <property type="entry name" value="SIS_dom"/>
</dbReference>
<accession>A0A511DL85</accession>
<dbReference type="GO" id="GO:0004360">
    <property type="term" value="F:glutamine-fructose-6-phosphate transaminase (isomerizing) activity"/>
    <property type="evidence" value="ECO:0007669"/>
    <property type="project" value="UniProtKB-UniRule"/>
</dbReference>
<dbReference type="OrthoDB" id="9761808at2"/>
<dbReference type="Pfam" id="PF13522">
    <property type="entry name" value="GATase_6"/>
    <property type="match status" value="1"/>
</dbReference>
<keyword evidence="14" id="KW-1185">Reference proteome</keyword>
<evidence type="ECO:0000256" key="2">
    <source>
        <dbReference type="ARBA" id="ARBA00004496"/>
    </source>
</evidence>
<dbReference type="GO" id="GO:0006002">
    <property type="term" value="P:fructose 6-phosphate metabolic process"/>
    <property type="evidence" value="ECO:0007669"/>
    <property type="project" value="TreeGrafter"/>
</dbReference>
<dbReference type="PROSITE" id="PS51464">
    <property type="entry name" value="SIS"/>
    <property type="match status" value="2"/>
</dbReference>
<dbReference type="HAMAP" id="MF_00164">
    <property type="entry name" value="GlmS"/>
    <property type="match status" value="1"/>
</dbReference>
<dbReference type="PANTHER" id="PTHR10937:SF0">
    <property type="entry name" value="GLUTAMINE--FRUCTOSE-6-PHOSPHATE TRANSAMINASE (ISOMERIZING)"/>
    <property type="match status" value="1"/>
</dbReference>
<dbReference type="PROSITE" id="PS51278">
    <property type="entry name" value="GATASE_TYPE_2"/>
    <property type="match status" value="1"/>
</dbReference>
<comment type="subunit">
    <text evidence="10">Homodimer.</text>
</comment>
<evidence type="ECO:0000256" key="4">
    <source>
        <dbReference type="ARBA" id="ARBA00016090"/>
    </source>
</evidence>
<evidence type="ECO:0000256" key="10">
    <source>
        <dbReference type="HAMAP-Rule" id="MF_00164"/>
    </source>
</evidence>
<name>A0A511DL85_9PSEU</name>
<dbReference type="Proteomes" id="UP000321685">
    <property type="component" value="Unassembled WGS sequence"/>
</dbReference>
<dbReference type="SUPFAM" id="SSF53697">
    <property type="entry name" value="SIS domain"/>
    <property type="match status" value="1"/>
</dbReference>
<sequence>MCGIVGYVGAQDAAPILLEGLGRLEYRGYDSAGLAVLHRGALKVRKVSGRVADLAGDLPARFKGSPGIGHTRWATHGEPSVDNAHPHTDMAGRVAVVHNGIIENAEELRAKLTADGVEFASQTDTETVAHLVAAAFGAGAETLEQAVRLALRQVVGAYGLAVLDTEHPDRIVVARNGSPVLLGVGEKEMFVASDAAALVGYTRQVVYLDDGELATITATGYRTFTIDDRATAKSPSTIDWDIIGAEIGDHAHFLIKEILEQPRSIERALSGRLDERFSTAHLGGLNLTVREAREFRRVKILGCGSACYAGDLGAQLIEDLARVPASAESASEFRYRNPVVEPDTLYVAVSQSGETSDTLAAVQEIQRKGGKVIGVVNVVGSTIARQVDGGIYLHAGAEMSVAATKSFTSTVAAFALLALHLGRIRDLSPTEGARILAGLAKLPEQITAILEAEKETGAIEAVAKEIAARESVLFIGRRRGFPVAREGAQKLKEISYVHAEGYASAELKHGPLALVSPELPTVAVVPDDDLFDKNTSTLAEIKARRGPIFAVANRELPVEIADRTIVIPANEPELDPILQSVPLQLLAYHAAVALDRDVDRPRNLAKSVTVE</sequence>
<dbReference type="InterPro" id="IPR005855">
    <property type="entry name" value="GFAT"/>
</dbReference>
<dbReference type="NCBIfam" id="NF001484">
    <property type="entry name" value="PRK00331.1"/>
    <property type="match status" value="1"/>
</dbReference>
<dbReference type="NCBIfam" id="TIGR01135">
    <property type="entry name" value="glmS"/>
    <property type="match status" value="1"/>
</dbReference>
<dbReference type="FunFam" id="3.60.20.10:FF:000006">
    <property type="entry name" value="Glutamine--fructose-6-phosphate aminotransferase [isomerizing]"/>
    <property type="match status" value="1"/>
</dbReference>
<organism evidence="13 14">
    <name type="scientific">Pseudonocardia sulfidoxydans NBRC 16205</name>
    <dbReference type="NCBI Taxonomy" id="1223511"/>
    <lineage>
        <taxon>Bacteria</taxon>
        <taxon>Bacillati</taxon>
        <taxon>Actinomycetota</taxon>
        <taxon>Actinomycetes</taxon>
        <taxon>Pseudonocardiales</taxon>
        <taxon>Pseudonocardiaceae</taxon>
        <taxon>Pseudonocardia</taxon>
    </lineage>
</organism>
<comment type="subcellular location">
    <subcellularLocation>
        <location evidence="2 10">Cytoplasm</location>
    </subcellularLocation>
</comment>
<comment type="catalytic activity">
    <reaction evidence="1 10">
        <text>D-fructose 6-phosphate + L-glutamine = D-glucosamine 6-phosphate + L-glutamate</text>
        <dbReference type="Rhea" id="RHEA:13237"/>
        <dbReference type="ChEBI" id="CHEBI:29985"/>
        <dbReference type="ChEBI" id="CHEBI:58359"/>
        <dbReference type="ChEBI" id="CHEBI:58725"/>
        <dbReference type="ChEBI" id="CHEBI:61527"/>
        <dbReference type="EC" id="2.6.1.16"/>
    </reaction>
</comment>
<dbReference type="InterPro" id="IPR035466">
    <property type="entry name" value="GlmS/AgaS_SIS"/>
</dbReference>
<comment type="caution">
    <text evidence="13">The sequence shown here is derived from an EMBL/GenBank/DDBJ whole genome shotgun (WGS) entry which is preliminary data.</text>
</comment>
<dbReference type="FunFam" id="3.40.50.10490:FF:000001">
    <property type="entry name" value="Glutamine--fructose-6-phosphate aminotransferase [isomerizing]"/>
    <property type="match status" value="1"/>
</dbReference>
<dbReference type="GO" id="GO:0005975">
    <property type="term" value="P:carbohydrate metabolic process"/>
    <property type="evidence" value="ECO:0007669"/>
    <property type="project" value="UniProtKB-UniRule"/>
</dbReference>
<keyword evidence="9" id="KW-0315">Glutamine amidotransferase</keyword>
<evidence type="ECO:0000256" key="9">
    <source>
        <dbReference type="ARBA" id="ARBA00022962"/>
    </source>
</evidence>
<dbReference type="Gene3D" id="3.60.20.10">
    <property type="entry name" value="Glutamine Phosphoribosylpyrophosphate, subunit 1, domain 1"/>
    <property type="match status" value="1"/>
</dbReference>
<comment type="function">
    <text evidence="10">Catalyzes the first step in hexosamine metabolism, converting fructose-6P into glucosamine-6P using glutamine as a nitrogen source.</text>
</comment>
<dbReference type="RefSeq" id="WP_147112030.1">
    <property type="nucleotide sequence ID" value="NZ_BJVJ01000057.1"/>
</dbReference>
<evidence type="ECO:0000256" key="6">
    <source>
        <dbReference type="ARBA" id="ARBA00022576"/>
    </source>
</evidence>
<evidence type="ECO:0000256" key="7">
    <source>
        <dbReference type="ARBA" id="ARBA00022679"/>
    </source>
</evidence>
<dbReference type="SUPFAM" id="SSF56235">
    <property type="entry name" value="N-terminal nucleophile aminohydrolases (Ntn hydrolases)"/>
    <property type="match status" value="1"/>
</dbReference>
<keyword evidence="6 10" id="KW-0032">Aminotransferase</keyword>
<feature type="active site" description="For Fru-6P isomerization activity" evidence="10">
    <location>
        <position position="606"/>
    </location>
</feature>
<evidence type="ECO:0000256" key="1">
    <source>
        <dbReference type="ARBA" id="ARBA00001031"/>
    </source>
</evidence>
<dbReference type="CDD" id="cd00714">
    <property type="entry name" value="GFAT"/>
    <property type="match status" value="1"/>
</dbReference>
<dbReference type="InterPro" id="IPR017932">
    <property type="entry name" value="GATase_2_dom"/>
</dbReference>
<evidence type="ECO:0000256" key="5">
    <source>
        <dbReference type="ARBA" id="ARBA00022490"/>
    </source>
</evidence>
<keyword evidence="7 10" id="KW-0808">Transferase</keyword>
<dbReference type="CDD" id="cd05009">
    <property type="entry name" value="SIS_GlmS_GlmD_2"/>
    <property type="match status" value="1"/>
</dbReference>
<gene>
    <name evidence="10 13" type="primary">glmS</name>
    <name evidence="13" type="ORF">PSU4_45300</name>
</gene>
<dbReference type="Gene3D" id="3.40.50.10490">
    <property type="entry name" value="Glucose-6-phosphate isomerase like protein, domain 1"/>
    <property type="match status" value="2"/>
</dbReference>
<evidence type="ECO:0000259" key="11">
    <source>
        <dbReference type="PROSITE" id="PS51278"/>
    </source>
</evidence>
<feature type="active site" description="Nucleophile; for GATase activity" evidence="10">
    <location>
        <position position="2"/>
    </location>
</feature>
<evidence type="ECO:0000256" key="3">
    <source>
        <dbReference type="ARBA" id="ARBA00012916"/>
    </source>
</evidence>
<evidence type="ECO:0000256" key="8">
    <source>
        <dbReference type="ARBA" id="ARBA00022737"/>
    </source>
</evidence>
<dbReference type="GO" id="GO:0097367">
    <property type="term" value="F:carbohydrate derivative binding"/>
    <property type="evidence" value="ECO:0007669"/>
    <property type="project" value="InterPro"/>
</dbReference>
<dbReference type="PANTHER" id="PTHR10937">
    <property type="entry name" value="GLUCOSAMINE--FRUCTOSE-6-PHOSPHATE AMINOTRANSFERASE, ISOMERIZING"/>
    <property type="match status" value="1"/>
</dbReference>
<reference evidence="13 14" key="1">
    <citation type="submission" date="2019-07" db="EMBL/GenBank/DDBJ databases">
        <title>Whole genome shotgun sequence of Pseudonocardia sulfidoxydans NBRC 16205.</title>
        <authorList>
            <person name="Hosoyama A."/>
            <person name="Uohara A."/>
            <person name="Ohji S."/>
            <person name="Ichikawa N."/>
        </authorList>
    </citation>
    <scope>NUCLEOTIDE SEQUENCE [LARGE SCALE GENOMIC DNA]</scope>
    <source>
        <strain evidence="13 14">NBRC 16205</strain>
    </source>
</reference>
<evidence type="ECO:0000313" key="14">
    <source>
        <dbReference type="Proteomes" id="UP000321685"/>
    </source>
</evidence>
<protein>
    <recommendedName>
        <fullName evidence="4 10">Glutamine--fructose-6-phosphate aminotransferase [isomerizing]</fullName>
        <ecNumber evidence="3 10">2.6.1.16</ecNumber>
    </recommendedName>
    <alternativeName>
        <fullName evidence="10">D-fructose-6-phosphate amidotransferase</fullName>
    </alternativeName>
    <alternativeName>
        <fullName evidence="10">GFAT</fullName>
    </alternativeName>
    <alternativeName>
        <fullName evidence="10">Glucosamine-6-phosphate synthase</fullName>
    </alternativeName>
    <alternativeName>
        <fullName evidence="10">Hexosephosphate aminotransferase</fullName>
    </alternativeName>
    <alternativeName>
        <fullName evidence="10">L-glutamine--D-fructose-6-phosphate amidotransferase</fullName>
    </alternativeName>
</protein>
<dbReference type="EC" id="2.6.1.16" evidence="3 10"/>
<proteinExistence type="inferred from homology"/>
<feature type="domain" description="SIS" evidence="12">
    <location>
        <begin position="462"/>
        <end position="601"/>
    </location>
</feature>
<keyword evidence="5 10" id="KW-0963">Cytoplasm</keyword>
<dbReference type="InterPro" id="IPR047084">
    <property type="entry name" value="GFAT_N"/>
</dbReference>
<dbReference type="GO" id="GO:0005829">
    <property type="term" value="C:cytosol"/>
    <property type="evidence" value="ECO:0007669"/>
    <property type="project" value="TreeGrafter"/>
</dbReference>
<feature type="domain" description="Glutamine amidotransferase type-2" evidence="11">
    <location>
        <begin position="2"/>
        <end position="219"/>
    </location>
</feature>
<dbReference type="InterPro" id="IPR035490">
    <property type="entry name" value="GlmS/FrlB_SIS"/>
</dbReference>
<feature type="domain" description="SIS" evidence="12">
    <location>
        <begin position="288"/>
        <end position="427"/>
    </location>
</feature>
<dbReference type="CDD" id="cd05008">
    <property type="entry name" value="SIS_GlmS_GlmD_1"/>
    <property type="match status" value="1"/>
</dbReference>
<dbReference type="InterPro" id="IPR029055">
    <property type="entry name" value="Ntn_hydrolases_N"/>
</dbReference>
<evidence type="ECO:0000259" key="12">
    <source>
        <dbReference type="PROSITE" id="PS51464"/>
    </source>
</evidence>
<dbReference type="InterPro" id="IPR046348">
    <property type="entry name" value="SIS_dom_sf"/>
</dbReference>
<feature type="initiator methionine" description="Removed" evidence="10">
    <location>
        <position position="1"/>
    </location>
</feature>
<dbReference type="AlphaFoldDB" id="A0A511DL85"/>
<dbReference type="EMBL" id="BJVJ01000057">
    <property type="protein sequence ID" value="GEL25576.1"/>
    <property type="molecule type" value="Genomic_DNA"/>
</dbReference>
<dbReference type="Pfam" id="PF01380">
    <property type="entry name" value="SIS"/>
    <property type="match status" value="2"/>
</dbReference>
<keyword evidence="8" id="KW-0677">Repeat</keyword>
<evidence type="ECO:0000313" key="13">
    <source>
        <dbReference type="EMBL" id="GEL25576.1"/>
    </source>
</evidence>